<comment type="caution">
    <text evidence="1">The sequence shown here is derived from an EMBL/GenBank/DDBJ whole genome shotgun (WGS) entry which is preliminary data.</text>
</comment>
<proteinExistence type="predicted"/>
<dbReference type="Proteomes" id="UP000859547">
    <property type="component" value="Unassembled WGS sequence"/>
</dbReference>
<evidence type="ECO:0000313" key="1">
    <source>
        <dbReference type="EMBL" id="HAT4309191.1"/>
    </source>
</evidence>
<name>A0A8H9R057_CLOPF</name>
<dbReference type="EMBL" id="DACTCB010000026">
    <property type="protein sequence ID" value="HAT4309191.1"/>
    <property type="molecule type" value="Genomic_DNA"/>
</dbReference>
<dbReference type="AlphaFoldDB" id="A0A8H9R057"/>
<accession>A0A8H9R057</accession>
<gene>
    <name evidence="1" type="ORF">I9080_003035</name>
</gene>
<reference evidence="1" key="1">
    <citation type="journal article" date="2018" name="Genome Biol.">
        <title>SKESA: strategic k-mer extension for scrupulous assemblies.</title>
        <authorList>
            <person name="Souvorov A."/>
            <person name="Agarwala R."/>
            <person name="Lipman D.J."/>
        </authorList>
    </citation>
    <scope>NUCLEOTIDE SEQUENCE</scope>
    <source>
        <strain evidence="1">C8</strain>
    </source>
</reference>
<organism evidence="1 2">
    <name type="scientific">Clostridium perfringens</name>
    <dbReference type="NCBI Taxonomy" id="1502"/>
    <lineage>
        <taxon>Bacteria</taxon>
        <taxon>Bacillati</taxon>
        <taxon>Bacillota</taxon>
        <taxon>Clostridia</taxon>
        <taxon>Eubacteriales</taxon>
        <taxon>Clostridiaceae</taxon>
        <taxon>Clostridium</taxon>
    </lineage>
</organism>
<protein>
    <submittedName>
        <fullName evidence="1">Uncharacterized protein</fullName>
    </submittedName>
</protein>
<reference evidence="1" key="2">
    <citation type="submission" date="2020-07" db="EMBL/GenBank/DDBJ databases">
        <authorList>
            <consortium name="NCBI Pathogen Detection Project"/>
        </authorList>
    </citation>
    <scope>NUCLEOTIDE SEQUENCE</scope>
    <source>
        <strain evidence="1">C8</strain>
    </source>
</reference>
<sequence length="74" mass="8759">MNKCKNIKELTRTEQKQIIDCLVDSIYYYSNDNGNDKIKIKFINDIDSINTLLSDEEKRQFEKLSFYSHSMSSI</sequence>
<evidence type="ECO:0000313" key="2">
    <source>
        <dbReference type="Proteomes" id="UP000859547"/>
    </source>
</evidence>